<dbReference type="InterPro" id="IPR002744">
    <property type="entry name" value="MIP18-like"/>
</dbReference>
<feature type="domain" description="MIP18 family-like" evidence="1">
    <location>
        <begin position="20"/>
        <end position="86"/>
    </location>
</feature>
<dbReference type="SUPFAM" id="SSF117916">
    <property type="entry name" value="Fe-S cluster assembly (FSCA) domain-like"/>
    <property type="match status" value="1"/>
</dbReference>
<name>A0A1B2IX04_9LACO</name>
<dbReference type="PANTHER" id="PTHR42831:SF1">
    <property type="entry name" value="FE-S PROTEIN MATURATION AUXILIARY FACTOR YITW"/>
    <property type="match status" value="1"/>
</dbReference>
<dbReference type="EMBL" id="CP014924">
    <property type="protein sequence ID" value="ANZ66559.1"/>
    <property type="molecule type" value="Genomic_DNA"/>
</dbReference>
<dbReference type="KEGG" id="lpd:AYR62_14060"/>
<evidence type="ECO:0000313" key="2">
    <source>
        <dbReference type="EMBL" id="ANZ66559.1"/>
    </source>
</evidence>
<evidence type="ECO:0000259" key="1">
    <source>
        <dbReference type="Pfam" id="PF01883"/>
    </source>
</evidence>
<organism evidence="2 3">
    <name type="scientific">Secundilactobacillus paracollinoides</name>
    <dbReference type="NCBI Taxonomy" id="240427"/>
    <lineage>
        <taxon>Bacteria</taxon>
        <taxon>Bacillati</taxon>
        <taxon>Bacillota</taxon>
        <taxon>Bacilli</taxon>
        <taxon>Lactobacillales</taxon>
        <taxon>Lactobacillaceae</taxon>
        <taxon>Secundilactobacillus</taxon>
    </lineage>
</organism>
<dbReference type="InterPro" id="IPR052339">
    <property type="entry name" value="Fe-S_Maturation_MIP18"/>
</dbReference>
<dbReference type="GO" id="GO:0032259">
    <property type="term" value="P:methylation"/>
    <property type="evidence" value="ECO:0007669"/>
    <property type="project" value="UniProtKB-KW"/>
</dbReference>
<keyword evidence="2" id="KW-0808">Transferase</keyword>
<dbReference type="InterPro" id="IPR034904">
    <property type="entry name" value="FSCA_dom_sf"/>
</dbReference>
<dbReference type="AlphaFoldDB" id="A0A1B2IX04"/>
<dbReference type="PANTHER" id="PTHR42831">
    <property type="entry name" value="FE-S PROTEIN MATURATION AUXILIARY FACTOR YITW"/>
    <property type="match status" value="1"/>
</dbReference>
<reference evidence="2 3" key="1">
    <citation type="submission" date="2016-03" db="EMBL/GenBank/DDBJ databases">
        <title>Pediococcus and Lactobacillus from brewery environment - whole genome sequencing and assembly.</title>
        <authorList>
            <person name="Behr J."/>
            <person name="Geissler A.J."/>
            <person name="Vogel R.F."/>
        </authorList>
    </citation>
    <scope>NUCLEOTIDE SEQUENCE [LARGE SCALE GENOMIC DNA]</scope>
    <source>
        <strain evidence="2 3">TMW 1.1995</strain>
    </source>
</reference>
<accession>A0A1B2IX04</accession>
<dbReference type="Proteomes" id="UP000093267">
    <property type="component" value="Chromosome"/>
</dbReference>
<dbReference type="Gene3D" id="3.30.300.130">
    <property type="entry name" value="Fe-S cluster assembly (FSCA)"/>
    <property type="match status" value="1"/>
</dbReference>
<dbReference type="RefSeq" id="WP_056987164.1">
    <property type="nucleotide sequence ID" value="NZ_CP014912.1"/>
</dbReference>
<dbReference type="Pfam" id="PF01883">
    <property type="entry name" value="FeS_assembly_P"/>
    <property type="match status" value="1"/>
</dbReference>
<keyword evidence="3" id="KW-1185">Reference proteome</keyword>
<evidence type="ECO:0000313" key="3">
    <source>
        <dbReference type="Proteomes" id="UP000093267"/>
    </source>
</evidence>
<gene>
    <name evidence="2" type="ORF">AYR63_05035</name>
</gene>
<keyword evidence="2" id="KW-0489">Methyltransferase</keyword>
<proteinExistence type="predicted"/>
<sequence length="113" mass="12214">MAEETSTATDTTAELQDRMIDALQSVIDPELGIDLVNLGLIYGMSLTDGVATVTMTLTTVGCPISQVLENMIGTAPEKLPEVNNVKIDIVWEPAWSPSKMSRYARVALGYHMG</sequence>
<dbReference type="STRING" id="240427.AYR62_14060"/>
<protein>
    <submittedName>
        <fullName evidence="2">DNA methyltransferase</fullName>
    </submittedName>
</protein>
<dbReference type="GO" id="GO:0008168">
    <property type="term" value="F:methyltransferase activity"/>
    <property type="evidence" value="ECO:0007669"/>
    <property type="project" value="UniProtKB-KW"/>
</dbReference>
<dbReference type="OrthoDB" id="9805360at2"/>